<dbReference type="PANTHER" id="PTHR21481:SF0">
    <property type="entry name" value="PROTEIN CLEC16A"/>
    <property type="match status" value="1"/>
</dbReference>
<sequence length="969" mass="106820">MDKLKETLGIRDKFSLENAQHLCDELERIEETAPGGAVGQRKSKVLEASLQSIRTLTEVLVWMDRNKEEWFERVMERDVINTLERLVTNGLMPSAIKLQSLQSITVLLQNLSRTSSIYYVCSNNHINRMVAVEFNVHDDEFVSLYVSFLKTLALRCTPDTVQFFFDFQDSAFPLWDRAVRLLGSDDAMVRTAAKQIIVTIVQLQDSAVSTFVQRSIADVFLNVIHRLDEKLTKLAADIPSHAALEHFVRTAHTGTAHVAATGIGPHDSHSPSPSPPPSPLEPQQQQVPVVKARVLTLQLEDIEDEILYLNDVCRTPVASIGSQAAAVAQRLFLSRFQRIIMRETRAAESAFSSSPPAACITARLSAASDIPASVALAFLLYWIQVNTDAHVCAALVGFLIHPTEATPASSSPLAAPNFSSSVAALVLQSPRVDLHEAVTAIFEHAVVRRSIVPALSADAPPWLHFPASLSQFFYAETPYQHTGKVLVGGPSSTLPPPKEKFVQKAWVGGDGTRSPFSSAAAASPGTAPPAPREVLPSLIPHLFAALHTQLRYFHVTRLSCFSSTLSLLVQLLPVDTRAERRTACAEVWKTAFLELMKLIQRALLDGVKQYASAIQKVVCEQRDADGEVPLSCITFEDLQDTTSEEAPLPIRDPYAVMFLKLREAEQWLGADVPERQAILSAAHTVKDVYFFFPAYPILNEEKCHLVLNVWPPLNPLQHYHSQSQPLQDELANVYHGVQLSLMRAVALSQRSPATASECELNLYLMLLLTRHFFALRACAGHRRPSNEKAHCKADILRQTLRSMCPQLCPPHYFALSSATAVLSVRCELASEWHENANEASFAALGTPLCLVLPSALTGDGGRELLLLDVSGNMPTPIRSHELYSGECKRRVLLSLDLAFVGIAFHPKYSFKVIISYHLSGHALLLHAVVCDTATAKMVVLEVEKAANECRARGASLCFGIMNYRSALLD</sequence>
<evidence type="ECO:0000313" key="5">
    <source>
        <dbReference type="Proteomes" id="UP000038009"/>
    </source>
</evidence>
<name>A0A0N1I2F5_LEPSE</name>
<evidence type="ECO:0000256" key="1">
    <source>
        <dbReference type="ARBA" id="ARBA00023006"/>
    </source>
</evidence>
<dbReference type="InterPro" id="IPR039272">
    <property type="entry name" value="CLEC16A/TT9"/>
</dbReference>
<accession>A0A0N1I2F5</accession>
<feature type="region of interest" description="Disordered" evidence="2">
    <location>
        <begin position="259"/>
        <end position="285"/>
    </location>
</feature>
<dbReference type="OMA" id="KYFQATR"/>
<dbReference type="GO" id="GO:0005794">
    <property type="term" value="C:Golgi apparatus"/>
    <property type="evidence" value="ECO:0007669"/>
    <property type="project" value="TreeGrafter"/>
</dbReference>
<keyword evidence="5" id="KW-1185">Reference proteome</keyword>
<dbReference type="Pfam" id="PF09758">
    <property type="entry name" value="FPL"/>
    <property type="match status" value="1"/>
</dbReference>
<evidence type="ECO:0000256" key="2">
    <source>
        <dbReference type="SAM" id="MobiDB-lite"/>
    </source>
</evidence>
<dbReference type="PANTHER" id="PTHR21481">
    <property type="entry name" value="PROTEIN CLEC16A"/>
    <property type="match status" value="1"/>
</dbReference>
<protein>
    <recommendedName>
        <fullName evidence="3">FPL domain-containing protein</fullName>
    </recommendedName>
</protein>
<dbReference type="GO" id="GO:0005770">
    <property type="term" value="C:late endosome"/>
    <property type="evidence" value="ECO:0007669"/>
    <property type="project" value="TreeGrafter"/>
</dbReference>
<dbReference type="GO" id="GO:0007034">
    <property type="term" value="P:vacuolar transport"/>
    <property type="evidence" value="ECO:0007669"/>
    <property type="project" value="TreeGrafter"/>
</dbReference>
<dbReference type="GO" id="GO:0016197">
    <property type="term" value="P:endosomal transport"/>
    <property type="evidence" value="ECO:0007669"/>
    <property type="project" value="TreeGrafter"/>
</dbReference>
<dbReference type="Proteomes" id="UP000038009">
    <property type="component" value="Unassembled WGS sequence"/>
</dbReference>
<dbReference type="EMBL" id="LJSK01000002">
    <property type="protein sequence ID" value="KPI90752.1"/>
    <property type="molecule type" value="Genomic_DNA"/>
</dbReference>
<feature type="domain" description="FPL" evidence="3">
    <location>
        <begin position="53"/>
        <end position="200"/>
    </location>
</feature>
<dbReference type="AlphaFoldDB" id="A0A0N1I2F5"/>
<evidence type="ECO:0000313" key="4">
    <source>
        <dbReference type="EMBL" id="KPI90752.1"/>
    </source>
</evidence>
<dbReference type="InterPro" id="IPR019155">
    <property type="entry name" value="CLEC16A/TT9_N"/>
</dbReference>
<evidence type="ECO:0000259" key="3">
    <source>
        <dbReference type="Pfam" id="PF09758"/>
    </source>
</evidence>
<dbReference type="GO" id="GO:0006914">
    <property type="term" value="P:autophagy"/>
    <property type="evidence" value="ECO:0007669"/>
    <property type="project" value="UniProtKB-KW"/>
</dbReference>
<dbReference type="GO" id="GO:1901096">
    <property type="term" value="P:regulation of autophagosome maturation"/>
    <property type="evidence" value="ECO:0007669"/>
    <property type="project" value="TreeGrafter"/>
</dbReference>
<dbReference type="OrthoDB" id="294052at2759"/>
<keyword evidence="1" id="KW-0072">Autophagy</keyword>
<organism evidence="4 5">
    <name type="scientific">Leptomonas seymouri</name>
    <dbReference type="NCBI Taxonomy" id="5684"/>
    <lineage>
        <taxon>Eukaryota</taxon>
        <taxon>Discoba</taxon>
        <taxon>Euglenozoa</taxon>
        <taxon>Kinetoplastea</taxon>
        <taxon>Metakinetoplastina</taxon>
        <taxon>Trypanosomatida</taxon>
        <taxon>Trypanosomatidae</taxon>
        <taxon>Leishmaniinae</taxon>
        <taxon>Leptomonas</taxon>
    </lineage>
</organism>
<proteinExistence type="predicted"/>
<dbReference type="VEuPathDB" id="TriTrypDB:Lsey_0002_0760"/>
<reference evidence="4 5" key="1">
    <citation type="journal article" date="2015" name="PLoS Pathog.">
        <title>Leptomonas seymouri: Adaptations to the Dixenous Life Cycle Analyzed by Genome Sequencing, Transcriptome Profiling and Co-infection with Leishmania donovani.</title>
        <authorList>
            <person name="Kraeva N."/>
            <person name="Butenko A."/>
            <person name="Hlavacova J."/>
            <person name="Kostygov A."/>
            <person name="Myskova J."/>
            <person name="Grybchuk D."/>
            <person name="Lestinova T."/>
            <person name="Votypka J."/>
            <person name="Volf P."/>
            <person name="Opperdoes F."/>
            <person name="Flegontov P."/>
            <person name="Lukes J."/>
            <person name="Yurchenko V."/>
        </authorList>
    </citation>
    <scope>NUCLEOTIDE SEQUENCE [LARGE SCALE GENOMIC DNA]</scope>
    <source>
        <strain evidence="4 5">ATCC 30220</strain>
    </source>
</reference>
<gene>
    <name evidence="4" type="ORF">ABL78_0188</name>
</gene>
<comment type="caution">
    <text evidence="4">The sequence shown here is derived from an EMBL/GenBank/DDBJ whole genome shotgun (WGS) entry which is preliminary data.</text>
</comment>